<dbReference type="Pfam" id="PF01047">
    <property type="entry name" value="MarR"/>
    <property type="match status" value="1"/>
</dbReference>
<dbReference type="InterPro" id="IPR000835">
    <property type="entry name" value="HTH_MarR-typ"/>
</dbReference>
<gene>
    <name evidence="6" type="ORF">V1351_13450</name>
</gene>
<keyword evidence="7" id="KW-1185">Reference proteome</keyword>
<sequence>MTDADPIAAAHEQWLAHGWADAADGMALVTSITRAQQLLVERVEDVLRPHGLTFARYEILRLLAFSRRRSMPMSRLGSLLQVHATSVTSAVARLEKQGLVERLRPERDRRVVLASLTTKGVEVVKAATADLNAHVFTSPGLDPDQVRAATELLTSLRHAHGDTVTDPASGGWTVAQANGDAARLRE</sequence>
<dbReference type="PROSITE" id="PS50995">
    <property type="entry name" value="HTH_MARR_2"/>
    <property type="match status" value="1"/>
</dbReference>
<keyword evidence="2" id="KW-0238">DNA-binding</keyword>
<dbReference type="SMART" id="SM00347">
    <property type="entry name" value="HTH_MARR"/>
    <property type="match status" value="1"/>
</dbReference>
<dbReference type="Proteomes" id="UP001382727">
    <property type="component" value="Chromosome"/>
</dbReference>
<organism evidence="6 7">
    <name type="scientific">Janibacter alittae</name>
    <dbReference type="NCBI Taxonomy" id="3115209"/>
    <lineage>
        <taxon>Bacteria</taxon>
        <taxon>Bacillati</taxon>
        <taxon>Actinomycetota</taxon>
        <taxon>Actinomycetes</taxon>
        <taxon>Micrococcales</taxon>
        <taxon>Intrasporangiaceae</taxon>
        <taxon>Janibacter</taxon>
    </lineage>
</organism>
<protein>
    <submittedName>
        <fullName evidence="6">MarR family transcriptional regulator</fullName>
    </submittedName>
</protein>
<dbReference type="InterPro" id="IPR036388">
    <property type="entry name" value="WH-like_DNA-bd_sf"/>
</dbReference>
<dbReference type="EMBL" id="CP144913">
    <property type="protein sequence ID" value="WXB75936.1"/>
    <property type="molecule type" value="Genomic_DNA"/>
</dbReference>
<dbReference type="PRINTS" id="PR00598">
    <property type="entry name" value="HTHMARR"/>
</dbReference>
<dbReference type="InterPro" id="IPR023187">
    <property type="entry name" value="Tscrpt_reg_MarR-type_CS"/>
</dbReference>
<name>A0ABZ2MFU3_9MICO</name>
<feature type="region of interest" description="Disordered" evidence="4">
    <location>
        <begin position="164"/>
        <end position="186"/>
    </location>
</feature>
<evidence type="ECO:0000313" key="7">
    <source>
        <dbReference type="Proteomes" id="UP001382727"/>
    </source>
</evidence>
<dbReference type="InterPro" id="IPR039422">
    <property type="entry name" value="MarR/SlyA-like"/>
</dbReference>
<feature type="domain" description="HTH marR-type" evidence="5">
    <location>
        <begin position="25"/>
        <end position="158"/>
    </location>
</feature>
<evidence type="ECO:0000313" key="6">
    <source>
        <dbReference type="EMBL" id="WXB75936.1"/>
    </source>
</evidence>
<evidence type="ECO:0000259" key="5">
    <source>
        <dbReference type="PROSITE" id="PS50995"/>
    </source>
</evidence>
<evidence type="ECO:0000256" key="3">
    <source>
        <dbReference type="ARBA" id="ARBA00023163"/>
    </source>
</evidence>
<dbReference type="RefSeq" id="WP_338748706.1">
    <property type="nucleotide sequence ID" value="NZ_CP144913.1"/>
</dbReference>
<evidence type="ECO:0000256" key="4">
    <source>
        <dbReference type="SAM" id="MobiDB-lite"/>
    </source>
</evidence>
<dbReference type="InterPro" id="IPR036390">
    <property type="entry name" value="WH_DNA-bd_sf"/>
</dbReference>
<dbReference type="PANTHER" id="PTHR33164:SF101">
    <property type="entry name" value="TRANSCRIPTIONAL REPRESSOR MPRA"/>
    <property type="match status" value="1"/>
</dbReference>
<keyword evidence="1" id="KW-0805">Transcription regulation</keyword>
<evidence type="ECO:0000256" key="1">
    <source>
        <dbReference type="ARBA" id="ARBA00023015"/>
    </source>
</evidence>
<keyword evidence="3" id="KW-0804">Transcription</keyword>
<dbReference type="Gene3D" id="1.10.10.10">
    <property type="entry name" value="Winged helix-like DNA-binding domain superfamily/Winged helix DNA-binding domain"/>
    <property type="match status" value="1"/>
</dbReference>
<reference evidence="6 7" key="1">
    <citation type="submission" date="2024-02" db="EMBL/GenBank/DDBJ databases">
        <title>Janibacter sp. nov., isolated from gut of marine sandworm.</title>
        <authorList>
            <person name="Kim B."/>
            <person name="Jun M.O."/>
            <person name="Shin N.-R."/>
        </authorList>
    </citation>
    <scope>NUCLEOTIDE SEQUENCE [LARGE SCALE GENOMIC DNA]</scope>
    <source>
        <strain evidence="6 7">A1S7</strain>
    </source>
</reference>
<evidence type="ECO:0000256" key="2">
    <source>
        <dbReference type="ARBA" id="ARBA00023125"/>
    </source>
</evidence>
<accession>A0ABZ2MFU3</accession>
<dbReference type="SUPFAM" id="SSF46785">
    <property type="entry name" value="Winged helix' DNA-binding domain"/>
    <property type="match status" value="1"/>
</dbReference>
<dbReference type="PROSITE" id="PS01117">
    <property type="entry name" value="HTH_MARR_1"/>
    <property type="match status" value="1"/>
</dbReference>
<proteinExistence type="predicted"/>
<dbReference type="PANTHER" id="PTHR33164">
    <property type="entry name" value="TRANSCRIPTIONAL REGULATOR, MARR FAMILY"/>
    <property type="match status" value="1"/>
</dbReference>